<comment type="caution">
    <text evidence="7">The sequence shown here is derived from an EMBL/GenBank/DDBJ whole genome shotgun (WGS) entry which is preliminary data.</text>
</comment>
<feature type="transmembrane region" description="Helical" evidence="5">
    <location>
        <begin position="381"/>
        <end position="402"/>
    </location>
</feature>
<dbReference type="PROSITE" id="PS50850">
    <property type="entry name" value="MFS"/>
    <property type="match status" value="1"/>
</dbReference>
<dbReference type="Pfam" id="PF07690">
    <property type="entry name" value="MFS_1"/>
    <property type="match status" value="1"/>
</dbReference>
<dbReference type="PANTHER" id="PTHR23514:SF13">
    <property type="entry name" value="INNER MEMBRANE PROTEIN YBJJ"/>
    <property type="match status" value="1"/>
</dbReference>
<dbReference type="InterPro" id="IPR020846">
    <property type="entry name" value="MFS_dom"/>
</dbReference>
<keyword evidence="3 5" id="KW-1133">Transmembrane helix</keyword>
<evidence type="ECO:0000313" key="7">
    <source>
        <dbReference type="EMBL" id="MFD2840471.1"/>
    </source>
</evidence>
<evidence type="ECO:0000256" key="4">
    <source>
        <dbReference type="ARBA" id="ARBA00023136"/>
    </source>
</evidence>
<dbReference type="InterPro" id="IPR011701">
    <property type="entry name" value="MFS"/>
</dbReference>
<dbReference type="Proteomes" id="UP001597391">
    <property type="component" value="Unassembled WGS sequence"/>
</dbReference>
<organism evidence="7 8">
    <name type="scientific">Populibacterium corticicola</name>
    <dbReference type="NCBI Taxonomy" id="1812826"/>
    <lineage>
        <taxon>Bacteria</taxon>
        <taxon>Bacillati</taxon>
        <taxon>Actinomycetota</taxon>
        <taxon>Actinomycetes</taxon>
        <taxon>Micrococcales</taxon>
        <taxon>Jonesiaceae</taxon>
        <taxon>Populibacterium</taxon>
    </lineage>
</organism>
<dbReference type="SUPFAM" id="SSF103473">
    <property type="entry name" value="MFS general substrate transporter"/>
    <property type="match status" value="1"/>
</dbReference>
<dbReference type="RefSeq" id="WP_377466321.1">
    <property type="nucleotide sequence ID" value="NZ_JBHUOP010000003.1"/>
</dbReference>
<evidence type="ECO:0000256" key="2">
    <source>
        <dbReference type="ARBA" id="ARBA00022692"/>
    </source>
</evidence>
<feature type="transmembrane region" description="Helical" evidence="5">
    <location>
        <begin position="296"/>
        <end position="315"/>
    </location>
</feature>
<evidence type="ECO:0000256" key="3">
    <source>
        <dbReference type="ARBA" id="ARBA00022989"/>
    </source>
</evidence>
<feature type="transmembrane region" description="Helical" evidence="5">
    <location>
        <begin position="226"/>
        <end position="247"/>
    </location>
</feature>
<protein>
    <submittedName>
        <fullName evidence="7">MFS transporter</fullName>
    </submittedName>
</protein>
<evidence type="ECO:0000256" key="1">
    <source>
        <dbReference type="ARBA" id="ARBA00004651"/>
    </source>
</evidence>
<keyword evidence="4 5" id="KW-0472">Membrane</keyword>
<dbReference type="EMBL" id="JBHUOP010000003">
    <property type="protein sequence ID" value="MFD2840471.1"/>
    <property type="molecule type" value="Genomic_DNA"/>
</dbReference>
<comment type="subcellular location">
    <subcellularLocation>
        <location evidence="1">Cell membrane</location>
        <topology evidence="1">Multi-pass membrane protein</topology>
    </subcellularLocation>
</comment>
<gene>
    <name evidence="7" type="ORF">ACFSYH_07775</name>
</gene>
<proteinExistence type="predicted"/>
<dbReference type="PANTHER" id="PTHR23514">
    <property type="entry name" value="BYPASS OF STOP CODON PROTEIN 6"/>
    <property type="match status" value="1"/>
</dbReference>
<evidence type="ECO:0000256" key="5">
    <source>
        <dbReference type="SAM" id="Phobius"/>
    </source>
</evidence>
<feature type="transmembrane region" description="Helical" evidence="5">
    <location>
        <begin position="354"/>
        <end position="375"/>
    </location>
</feature>
<feature type="transmembrane region" description="Helical" evidence="5">
    <location>
        <begin position="172"/>
        <end position="191"/>
    </location>
</feature>
<feature type="transmembrane region" description="Helical" evidence="5">
    <location>
        <begin position="145"/>
        <end position="166"/>
    </location>
</feature>
<keyword evidence="8" id="KW-1185">Reference proteome</keyword>
<sequence>MTSQDLYRPDLRDRRARAAAAAFFLTNGGLFASMVPHYPQIKMDLALNNTIYGLAVAAFPAGAILAGMAAAVLIRKFTSAKVALFGTVLTASMVFLVGLVPSVPTLIAALLVAGASDAITDVAQNAQGLRVQRRYGRSIINSLHAVWSAGVVLGGLGAAGAIAVGMPRSTHLILVAILLAAVAVLAWRYSLHGPDDTSVTGVDTATVTNADSVVESEAVLRSRTRVLVALGGMAIIGIVACAVEDAGSSWATLYLSTSLGAPAGLAVLGYVALAAAQFVGRATGDRLVDRFGVRRVTRAGGLLITVGLGCALMFPSVPGTILGFAAAGFGVATLGPNVMAACDELPGLRPGTGLTVVSWLMRAGFLFAPPLVGAIADAATLRTGLIVFPVAGALVVLMAGVMPKYKREEGPLASS</sequence>
<keyword evidence="2 5" id="KW-0812">Transmembrane</keyword>
<reference evidence="8" key="1">
    <citation type="journal article" date="2019" name="Int. J. Syst. Evol. Microbiol.">
        <title>The Global Catalogue of Microorganisms (GCM) 10K type strain sequencing project: providing services to taxonomists for standard genome sequencing and annotation.</title>
        <authorList>
            <consortium name="The Broad Institute Genomics Platform"/>
            <consortium name="The Broad Institute Genome Sequencing Center for Infectious Disease"/>
            <person name="Wu L."/>
            <person name="Ma J."/>
        </authorList>
    </citation>
    <scope>NUCLEOTIDE SEQUENCE [LARGE SCALE GENOMIC DNA]</scope>
    <source>
        <strain evidence="8">KCTC 33576</strain>
    </source>
</reference>
<feature type="transmembrane region" description="Helical" evidence="5">
    <location>
        <begin position="253"/>
        <end position="275"/>
    </location>
</feature>
<feature type="transmembrane region" description="Helical" evidence="5">
    <location>
        <begin position="20"/>
        <end position="39"/>
    </location>
</feature>
<dbReference type="CDD" id="cd17393">
    <property type="entry name" value="MFS_MosC_like"/>
    <property type="match status" value="1"/>
</dbReference>
<feature type="domain" description="Major facilitator superfamily (MFS) profile" evidence="6">
    <location>
        <begin position="225"/>
        <end position="415"/>
    </location>
</feature>
<feature type="transmembrane region" description="Helical" evidence="5">
    <location>
        <begin position="82"/>
        <end position="100"/>
    </location>
</feature>
<accession>A0ABW5XDA3</accession>
<evidence type="ECO:0000313" key="8">
    <source>
        <dbReference type="Proteomes" id="UP001597391"/>
    </source>
</evidence>
<feature type="transmembrane region" description="Helical" evidence="5">
    <location>
        <begin position="51"/>
        <end position="75"/>
    </location>
</feature>
<evidence type="ECO:0000259" key="6">
    <source>
        <dbReference type="PROSITE" id="PS50850"/>
    </source>
</evidence>
<dbReference type="Gene3D" id="1.20.1250.20">
    <property type="entry name" value="MFS general substrate transporter like domains"/>
    <property type="match status" value="1"/>
</dbReference>
<dbReference type="InterPro" id="IPR036259">
    <property type="entry name" value="MFS_trans_sf"/>
</dbReference>
<dbReference type="InterPro" id="IPR051788">
    <property type="entry name" value="MFS_Transporter"/>
</dbReference>
<name>A0ABW5XDA3_9MICO</name>